<proteinExistence type="predicted"/>
<protein>
    <recommendedName>
        <fullName evidence="2">DUF4886 domain-containing protein</fullName>
    </recommendedName>
</protein>
<dbReference type="Pfam" id="PF16227">
    <property type="entry name" value="DUF4886"/>
    <property type="match status" value="1"/>
</dbReference>
<dbReference type="SUPFAM" id="SSF52266">
    <property type="entry name" value="SGNH hydrolase"/>
    <property type="match status" value="1"/>
</dbReference>
<sequence length="300" mass="33577" precursor="true">MRYLLLLVTLCLFTHHASAETTIRVLTIGNSFAENACKNLKSIASDGDVSLVLGTANLGGCTLERHATLAKQSAADPDTKPYNYRSETGSTKLNLQEYLQAQPWDYVTLQQMSALSHQPETYHPHIDELVVLIRKLAPQAKILIHQTWAYRPDSPLLKNWAITQEEMQQRLVNAYSDVAQQFDAKVIPVGQAFHQVRSTPGREVVVPDPTSDYKTPSYPDLPDESHSLVVGWQWASRDGKPSLRLDFKHANASGCYLAGLVWYETITGNDARQIKFAPRGVDAEDAVFFREVAHRVVNHP</sequence>
<name>A0A5C5ZPK0_9BACT</name>
<feature type="chain" id="PRO_5023006209" description="DUF4886 domain-containing protein" evidence="1">
    <location>
        <begin position="20"/>
        <end position="300"/>
    </location>
</feature>
<evidence type="ECO:0000313" key="3">
    <source>
        <dbReference type="EMBL" id="TWT89442.1"/>
    </source>
</evidence>
<dbReference type="OrthoDB" id="265974at2"/>
<dbReference type="EMBL" id="SJPN01000022">
    <property type="protein sequence ID" value="TWT89442.1"/>
    <property type="molecule type" value="Genomic_DNA"/>
</dbReference>
<reference evidence="3 4" key="1">
    <citation type="submission" date="2019-02" db="EMBL/GenBank/DDBJ databases">
        <title>Deep-cultivation of Planctomycetes and their phenomic and genomic characterization uncovers novel biology.</title>
        <authorList>
            <person name="Wiegand S."/>
            <person name="Jogler M."/>
            <person name="Boedeker C."/>
            <person name="Pinto D."/>
            <person name="Vollmers J."/>
            <person name="Rivas-Marin E."/>
            <person name="Kohn T."/>
            <person name="Peeters S.H."/>
            <person name="Heuer A."/>
            <person name="Rast P."/>
            <person name="Oberbeckmann S."/>
            <person name="Bunk B."/>
            <person name="Jeske O."/>
            <person name="Meyerdierks A."/>
            <person name="Storesund J.E."/>
            <person name="Kallscheuer N."/>
            <person name="Luecker S."/>
            <person name="Lage O.M."/>
            <person name="Pohl T."/>
            <person name="Merkel B.J."/>
            <person name="Hornburger P."/>
            <person name="Mueller R.-W."/>
            <person name="Bruemmer F."/>
            <person name="Labrenz M."/>
            <person name="Spormann A.M."/>
            <person name="Op Den Camp H."/>
            <person name="Overmann J."/>
            <person name="Amann R."/>
            <person name="Jetten M.S.M."/>
            <person name="Mascher T."/>
            <person name="Medema M.H."/>
            <person name="Devos D.P."/>
            <person name="Kaster A.-K."/>
            <person name="Ovreas L."/>
            <person name="Rohde M."/>
            <person name="Galperin M.Y."/>
            <person name="Jogler C."/>
        </authorList>
    </citation>
    <scope>NUCLEOTIDE SEQUENCE [LARGE SCALE GENOMIC DNA]</scope>
    <source>
        <strain evidence="3 4">Pla52n</strain>
    </source>
</reference>
<feature type="domain" description="DUF4886" evidence="2">
    <location>
        <begin position="25"/>
        <end position="199"/>
    </location>
</feature>
<comment type="caution">
    <text evidence="3">The sequence shown here is derived from an EMBL/GenBank/DDBJ whole genome shotgun (WGS) entry which is preliminary data.</text>
</comment>
<evidence type="ECO:0000256" key="1">
    <source>
        <dbReference type="SAM" id="SignalP"/>
    </source>
</evidence>
<dbReference type="GO" id="GO:0016788">
    <property type="term" value="F:hydrolase activity, acting on ester bonds"/>
    <property type="evidence" value="ECO:0007669"/>
    <property type="project" value="UniProtKB-ARBA"/>
</dbReference>
<feature type="signal peptide" evidence="1">
    <location>
        <begin position="1"/>
        <end position="19"/>
    </location>
</feature>
<dbReference type="InterPro" id="IPR036514">
    <property type="entry name" value="SGNH_hydro_sf"/>
</dbReference>
<dbReference type="Proteomes" id="UP000320176">
    <property type="component" value="Unassembled WGS sequence"/>
</dbReference>
<accession>A0A5C5ZPK0</accession>
<dbReference type="InterPro" id="IPR032616">
    <property type="entry name" value="DUF4886"/>
</dbReference>
<gene>
    <name evidence="3" type="ORF">Pla52n_67810</name>
</gene>
<dbReference type="RefSeq" id="WP_146523655.1">
    <property type="nucleotide sequence ID" value="NZ_CP151726.1"/>
</dbReference>
<evidence type="ECO:0000259" key="2">
    <source>
        <dbReference type="Pfam" id="PF16227"/>
    </source>
</evidence>
<organism evidence="3 4">
    <name type="scientific">Stieleria varia</name>
    <dbReference type="NCBI Taxonomy" id="2528005"/>
    <lineage>
        <taxon>Bacteria</taxon>
        <taxon>Pseudomonadati</taxon>
        <taxon>Planctomycetota</taxon>
        <taxon>Planctomycetia</taxon>
        <taxon>Pirellulales</taxon>
        <taxon>Pirellulaceae</taxon>
        <taxon>Stieleria</taxon>
    </lineage>
</organism>
<keyword evidence="4" id="KW-1185">Reference proteome</keyword>
<dbReference type="Gene3D" id="3.40.50.1110">
    <property type="entry name" value="SGNH hydrolase"/>
    <property type="match status" value="1"/>
</dbReference>
<keyword evidence="1" id="KW-0732">Signal</keyword>
<dbReference type="AlphaFoldDB" id="A0A5C5ZPK0"/>
<evidence type="ECO:0000313" key="4">
    <source>
        <dbReference type="Proteomes" id="UP000320176"/>
    </source>
</evidence>